<dbReference type="Pfam" id="PF23162">
    <property type="entry name" value="AEP_C962R"/>
    <property type="match status" value="1"/>
</dbReference>
<name>A0A6C0J4N9_9ZZZZ</name>
<dbReference type="AlphaFoldDB" id="A0A6C0J4N9"/>
<feature type="domain" description="C962R-like N-terminal AEP" evidence="1">
    <location>
        <begin position="27"/>
        <end position="215"/>
    </location>
</feature>
<evidence type="ECO:0000313" key="2">
    <source>
        <dbReference type="EMBL" id="QHU00665.1"/>
    </source>
</evidence>
<reference evidence="2" key="1">
    <citation type="journal article" date="2020" name="Nature">
        <title>Giant virus diversity and host interactions through global metagenomics.</title>
        <authorList>
            <person name="Schulz F."/>
            <person name="Roux S."/>
            <person name="Paez-Espino D."/>
            <person name="Jungbluth S."/>
            <person name="Walsh D.A."/>
            <person name="Denef V.J."/>
            <person name="McMahon K.D."/>
            <person name="Konstantinidis K.T."/>
            <person name="Eloe-Fadrosh E.A."/>
            <person name="Kyrpides N.C."/>
            <person name="Woyke T."/>
        </authorList>
    </citation>
    <scope>NUCLEOTIDE SEQUENCE</scope>
    <source>
        <strain evidence="2">GVMAG-M-3300025860-20</strain>
    </source>
</reference>
<dbReference type="EMBL" id="MN740328">
    <property type="protein sequence ID" value="QHU00665.1"/>
    <property type="molecule type" value="Genomic_DNA"/>
</dbReference>
<proteinExistence type="predicted"/>
<sequence>MSTELLQFLKQHESTGTKDANGKSIFTHSSIIKQCAYNIPDDKRKELHNLIATSICDKKKMFLMEKPFYVSCIKVEIDLRYSMNYSNRQHNDNHIKELLKLYATAISSCLDLPKDYPIDAYVLQRNKPYPNKGSMKDGIHILYPNICCHVNIQQTIRTKVLNHIDMFLRNPTIGILNTKNKDNDVIDQYSIDRNCWLTYGSMKPGYTPYLLYKVLRLHVNNDFIEIDTPSEGHKDIEDLLNLLSVRRVFKEITFNAINVI</sequence>
<protein>
    <recommendedName>
        <fullName evidence="1">C962R-like N-terminal AEP domain-containing protein</fullName>
    </recommendedName>
</protein>
<dbReference type="InterPro" id="IPR056443">
    <property type="entry name" value="AEP_C962R"/>
</dbReference>
<accession>A0A6C0J4N9</accession>
<evidence type="ECO:0000259" key="1">
    <source>
        <dbReference type="Pfam" id="PF23162"/>
    </source>
</evidence>
<organism evidence="2">
    <name type="scientific">viral metagenome</name>
    <dbReference type="NCBI Taxonomy" id="1070528"/>
    <lineage>
        <taxon>unclassified sequences</taxon>
        <taxon>metagenomes</taxon>
        <taxon>organismal metagenomes</taxon>
    </lineage>
</organism>